<dbReference type="STRING" id="1765967.BW247_13590"/>
<dbReference type="GO" id="GO:0015562">
    <property type="term" value="F:efflux transmembrane transporter activity"/>
    <property type="evidence" value="ECO:0007669"/>
    <property type="project" value="InterPro"/>
</dbReference>
<evidence type="ECO:0000256" key="1">
    <source>
        <dbReference type="ARBA" id="ARBA00004442"/>
    </source>
</evidence>
<evidence type="ECO:0000256" key="6">
    <source>
        <dbReference type="ARBA" id="ARBA00023136"/>
    </source>
</evidence>
<keyword evidence="6" id="KW-0472">Membrane</keyword>
<keyword evidence="7" id="KW-0998">Cell outer membrane</keyword>
<keyword evidence="4" id="KW-1134">Transmembrane beta strand</keyword>
<evidence type="ECO:0008006" key="12">
    <source>
        <dbReference type="Google" id="ProtNLM"/>
    </source>
</evidence>
<evidence type="ECO:0000256" key="3">
    <source>
        <dbReference type="ARBA" id="ARBA00022448"/>
    </source>
</evidence>
<keyword evidence="8" id="KW-0175">Coiled coil</keyword>
<accession>A0A1P8UJM9</accession>
<dbReference type="PANTHER" id="PTHR30026:SF20">
    <property type="entry name" value="OUTER MEMBRANE PROTEIN TOLC"/>
    <property type="match status" value="1"/>
</dbReference>
<dbReference type="InterPro" id="IPR051906">
    <property type="entry name" value="TolC-like"/>
</dbReference>
<feature type="coiled-coil region" evidence="8">
    <location>
        <begin position="156"/>
        <end position="183"/>
    </location>
</feature>
<dbReference type="GO" id="GO:0009279">
    <property type="term" value="C:cell outer membrane"/>
    <property type="evidence" value="ECO:0007669"/>
    <property type="project" value="UniProtKB-SubCell"/>
</dbReference>
<dbReference type="Pfam" id="PF02321">
    <property type="entry name" value="OEP"/>
    <property type="match status" value="2"/>
</dbReference>
<keyword evidence="11" id="KW-1185">Reference proteome</keyword>
<dbReference type="AlphaFoldDB" id="A0A1P8UJM9"/>
<keyword evidence="3" id="KW-0813">Transport</keyword>
<gene>
    <name evidence="10" type="ORF">BW247_13590</name>
</gene>
<sequence>MSIAPFALLLAAFAPSVWATQTNPATWTLARVLNQVAQRSPAVLAAHAGIDEAKSHVGQARAHWFGTVDLYTISNHYNVPMLIQPITAFPPPKTFGKQFANDQLAYGIEAKLPLDFSLRIAAEVDAASAAERASRWNARNVELQTLLTASAVYRNIQALHGKRSALEEELKALRKAEATARSSFKAGLSTRLKLLRVQSGVENVRAGLAGVDGQIASLKADLASLMGLNHWAGNVTPLTTPPAHIPAAVGVAPFVQAAEQADAATGYKVSAAKRALLPQFFIGARWNENGRNGFKDDFFTRDIQLGFKWNLWSGFGQVSSIDAAQAAHIQASEKARGAQLKLAAIRASARARWHAQALAWEANRAGVAAAREAADSAQGQFKAGLLAATSLLQAEAALSGSRAAETATLARWWEANDALRYAEGLPPMTLSAPSN</sequence>
<evidence type="ECO:0000256" key="5">
    <source>
        <dbReference type="ARBA" id="ARBA00022692"/>
    </source>
</evidence>
<dbReference type="PANTHER" id="PTHR30026">
    <property type="entry name" value="OUTER MEMBRANE PROTEIN TOLC"/>
    <property type="match status" value="1"/>
</dbReference>
<organism evidence="10 11">
    <name type="scientific">Acidihalobacter ferrooxydans</name>
    <dbReference type="NCBI Taxonomy" id="1765967"/>
    <lineage>
        <taxon>Bacteria</taxon>
        <taxon>Pseudomonadati</taxon>
        <taxon>Pseudomonadota</taxon>
        <taxon>Gammaproteobacteria</taxon>
        <taxon>Chromatiales</taxon>
        <taxon>Ectothiorhodospiraceae</taxon>
        <taxon>Acidihalobacter</taxon>
    </lineage>
</organism>
<dbReference type="InterPro" id="IPR003423">
    <property type="entry name" value="OMP_efflux"/>
</dbReference>
<evidence type="ECO:0000256" key="4">
    <source>
        <dbReference type="ARBA" id="ARBA00022452"/>
    </source>
</evidence>
<dbReference type="EMBL" id="CP019434">
    <property type="protein sequence ID" value="APZ43994.1"/>
    <property type="molecule type" value="Genomic_DNA"/>
</dbReference>
<feature type="chain" id="PRO_5012501432" description="Transporter" evidence="9">
    <location>
        <begin position="20"/>
        <end position="435"/>
    </location>
</feature>
<reference evidence="10 11" key="1">
    <citation type="submission" date="2017-01" db="EMBL/GenBank/DDBJ databases">
        <title>Draft sequence of Acidihalobacter ferrooxidans strain DSM 14175 (strain V8).</title>
        <authorList>
            <person name="Khaleque H.N."/>
            <person name="Ramsay J.P."/>
            <person name="Murphy R.J.T."/>
            <person name="Kaksonen A.H."/>
            <person name="Boxall N.J."/>
            <person name="Watkin E.L.J."/>
        </authorList>
    </citation>
    <scope>NUCLEOTIDE SEQUENCE [LARGE SCALE GENOMIC DNA]</scope>
    <source>
        <strain evidence="10 11">V8</strain>
    </source>
</reference>
<keyword evidence="9" id="KW-0732">Signal</keyword>
<dbReference type="GO" id="GO:0015288">
    <property type="term" value="F:porin activity"/>
    <property type="evidence" value="ECO:0007669"/>
    <property type="project" value="TreeGrafter"/>
</dbReference>
<dbReference type="SUPFAM" id="SSF56954">
    <property type="entry name" value="Outer membrane efflux proteins (OEP)"/>
    <property type="match status" value="1"/>
</dbReference>
<comment type="subcellular location">
    <subcellularLocation>
        <location evidence="1">Cell outer membrane</location>
    </subcellularLocation>
</comment>
<evidence type="ECO:0000256" key="8">
    <source>
        <dbReference type="SAM" id="Coils"/>
    </source>
</evidence>
<evidence type="ECO:0000256" key="2">
    <source>
        <dbReference type="ARBA" id="ARBA00007613"/>
    </source>
</evidence>
<evidence type="ECO:0000256" key="7">
    <source>
        <dbReference type="ARBA" id="ARBA00023237"/>
    </source>
</evidence>
<dbReference type="GO" id="GO:1990281">
    <property type="term" value="C:efflux pump complex"/>
    <property type="evidence" value="ECO:0007669"/>
    <property type="project" value="TreeGrafter"/>
</dbReference>
<protein>
    <recommendedName>
        <fullName evidence="12">Transporter</fullName>
    </recommendedName>
</protein>
<dbReference type="Gene3D" id="1.20.1600.10">
    <property type="entry name" value="Outer membrane efflux proteins (OEP)"/>
    <property type="match status" value="1"/>
</dbReference>
<comment type="similarity">
    <text evidence="2">Belongs to the outer membrane factor (OMF) (TC 1.B.17) family.</text>
</comment>
<dbReference type="Proteomes" id="UP000243807">
    <property type="component" value="Chromosome"/>
</dbReference>
<name>A0A1P8UJM9_9GAMM</name>
<feature type="signal peptide" evidence="9">
    <location>
        <begin position="1"/>
        <end position="19"/>
    </location>
</feature>
<proteinExistence type="inferred from homology"/>
<dbReference type="RefSeq" id="WP_076837617.1">
    <property type="nucleotide sequence ID" value="NZ_CP019434.1"/>
</dbReference>
<keyword evidence="5" id="KW-0812">Transmembrane</keyword>
<evidence type="ECO:0000313" key="10">
    <source>
        <dbReference type="EMBL" id="APZ43994.1"/>
    </source>
</evidence>
<dbReference type="KEGG" id="afy:BW247_13590"/>
<evidence type="ECO:0000313" key="11">
    <source>
        <dbReference type="Proteomes" id="UP000243807"/>
    </source>
</evidence>
<evidence type="ECO:0000256" key="9">
    <source>
        <dbReference type="SAM" id="SignalP"/>
    </source>
</evidence>